<dbReference type="Proteomes" id="UP000789831">
    <property type="component" value="Unassembled WGS sequence"/>
</dbReference>
<evidence type="ECO:0000313" key="4">
    <source>
        <dbReference type="Proteomes" id="UP000789831"/>
    </source>
</evidence>
<dbReference type="Gene3D" id="1.10.30.10">
    <property type="entry name" value="High mobility group box domain"/>
    <property type="match status" value="1"/>
</dbReference>
<dbReference type="EMBL" id="CAJVPL010001233">
    <property type="protein sequence ID" value="CAG8560380.1"/>
    <property type="molecule type" value="Genomic_DNA"/>
</dbReference>
<keyword evidence="1" id="KW-0175">Coiled coil</keyword>
<gene>
    <name evidence="3" type="ORF">AGERDE_LOCUS7121</name>
</gene>
<evidence type="ECO:0000256" key="1">
    <source>
        <dbReference type="SAM" id="Coils"/>
    </source>
</evidence>
<evidence type="ECO:0000256" key="2">
    <source>
        <dbReference type="SAM" id="MobiDB-lite"/>
    </source>
</evidence>
<accession>A0A9N9B9L9</accession>
<feature type="region of interest" description="Disordered" evidence="2">
    <location>
        <begin position="115"/>
        <end position="134"/>
    </location>
</feature>
<feature type="coiled-coil region" evidence="1">
    <location>
        <begin position="253"/>
        <end position="280"/>
    </location>
</feature>
<organism evidence="3 4">
    <name type="scientific">Ambispora gerdemannii</name>
    <dbReference type="NCBI Taxonomy" id="144530"/>
    <lineage>
        <taxon>Eukaryota</taxon>
        <taxon>Fungi</taxon>
        <taxon>Fungi incertae sedis</taxon>
        <taxon>Mucoromycota</taxon>
        <taxon>Glomeromycotina</taxon>
        <taxon>Glomeromycetes</taxon>
        <taxon>Archaeosporales</taxon>
        <taxon>Ambisporaceae</taxon>
        <taxon>Ambispora</taxon>
    </lineage>
</organism>
<sequence>MKINSRNKETSPINGLTVSFPPDISAMDLIDRALSKTRITGKASRVPNSFIAYRTAFCKELQKIEHPVITQPQLSLIAKDYWSRESENVRREYDRIAAEARNLYKQICIDQKLVKQPKKSQDDESSESPRLSTAEQYDLAHDPNSWQILPQTACFSHTDKESEPSSQEESSNKNNQFDKNFARFSFTGGLNTFPESNKPDENLVSQETIPDDNPVNETTAATPSFNFLPYLSAANFPVSSNSQSLEESSTKACDYCKKKSEVLEKRIKDLEEKLTALANTVCDM</sequence>
<evidence type="ECO:0000313" key="3">
    <source>
        <dbReference type="EMBL" id="CAG8560380.1"/>
    </source>
</evidence>
<reference evidence="3" key="1">
    <citation type="submission" date="2021-06" db="EMBL/GenBank/DDBJ databases">
        <authorList>
            <person name="Kallberg Y."/>
            <person name="Tangrot J."/>
            <person name="Rosling A."/>
        </authorList>
    </citation>
    <scope>NUCLEOTIDE SEQUENCE</scope>
    <source>
        <strain evidence="3">MT106</strain>
    </source>
</reference>
<dbReference type="OrthoDB" id="2367927at2759"/>
<comment type="caution">
    <text evidence="3">The sequence shown here is derived from an EMBL/GenBank/DDBJ whole genome shotgun (WGS) entry which is preliminary data.</text>
</comment>
<dbReference type="InterPro" id="IPR036910">
    <property type="entry name" value="HMG_box_dom_sf"/>
</dbReference>
<keyword evidence="4" id="KW-1185">Reference proteome</keyword>
<dbReference type="AlphaFoldDB" id="A0A9N9B9L9"/>
<proteinExistence type="predicted"/>
<name>A0A9N9B9L9_9GLOM</name>
<dbReference type="SUPFAM" id="SSF47095">
    <property type="entry name" value="HMG-box"/>
    <property type="match status" value="1"/>
</dbReference>
<protein>
    <submittedName>
        <fullName evidence="3">10049_t:CDS:1</fullName>
    </submittedName>
</protein>